<dbReference type="EMBL" id="CAADFP010000133">
    <property type="protein sequence ID" value="VFK31279.1"/>
    <property type="molecule type" value="Genomic_DNA"/>
</dbReference>
<evidence type="ECO:0000313" key="3">
    <source>
        <dbReference type="EMBL" id="VFK31279.1"/>
    </source>
</evidence>
<organism evidence="3">
    <name type="scientific">Candidatus Kentrum sp. LPFa</name>
    <dbReference type="NCBI Taxonomy" id="2126335"/>
    <lineage>
        <taxon>Bacteria</taxon>
        <taxon>Pseudomonadati</taxon>
        <taxon>Pseudomonadota</taxon>
        <taxon>Gammaproteobacteria</taxon>
        <taxon>Candidatus Kentrum</taxon>
    </lineage>
</organism>
<keyword evidence="1" id="KW-1133">Transmembrane helix</keyword>
<keyword evidence="1" id="KW-0472">Membrane</keyword>
<name>A0A450XQ06_9GAMM</name>
<protein>
    <submittedName>
        <fullName evidence="3">Uncharacterized protein</fullName>
    </submittedName>
</protein>
<proteinExistence type="predicted"/>
<dbReference type="AlphaFoldDB" id="A0A450XQ06"/>
<dbReference type="EMBL" id="CAADFM010000086">
    <property type="protein sequence ID" value="VFK13315.1"/>
    <property type="molecule type" value="Genomic_DNA"/>
</dbReference>
<sequence length="534" mass="61175">MKNPTLLSVYTDHFLFSFHALLLILLFVYFAHSLYTYHRQHRKRLGEEPTMAEHYVAAINRGYHFFAELFLLSGLAGAALIIQEIFVDDLLSLSISAEKSINLLNISEIRRGITFSAAGVIWAILCYLLRQGLLFFLYRAHLEEAFAVRARSQTSHTDELQKLHGLLEQFVSRQNDPFVPLEKVINEISALNKTLSSDVIQKNMATELGQLIERQEKQAEERLGTITNAVDTASEMLRASGQTLDRWLEHSQGFMGNFEKLQREFNRMGNEVAERLEALTAYLEKGHEPFIDRMKSIHAVLDETKDKVIVDFKNSHEALKQQFVEQIKVAVHLHERYIEKNSQIVKSAVENVVADSHESAKQEHERYLTKMEGYYRLFEGLEKAFDARAREAACLFQQQIDSAFDHYQKLVNEHGDLVDGHGKENKKIQNELKKVVSDLQAMILSDFSEKLTATTTSICDALDEFAKAMAGTEDAAVAKRESMEIKRIQTEQTAREYKKRNVVNPNKTIWDKTFDSINKIFALEDKLEAPKSNP</sequence>
<feature type="transmembrane region" description="Helical" evidence="1">
    <location>
        <begin position="65"/>
        <end position="86"/>
    </location>
</feature>
<evidence type="ECO:0000313" key="2">
    <source>
        <dbReference type="EMBL" id="VFK13315.1"/>
    </source>
</evidence>
<gene>
    <name evidence="2" type="ORF">BECKLPF1236A_GA0070988_100867</name>
    <name evidence="3" type="ORF">BECKLPF1236C_GA0070990_101337</name>
</gene>
<reference evidence="3" key="1">
    <citation type="submission" date="2019-02" db="EMBL/GenBank/DDBJ databases">
        <authorList>
            <person name="Gruber-Vodicka R. H."/>
            <person name="Seah K. B. B."/>
        </authorList>
    </citation>
    <scope>NUCLEOTIDE SEQUENCE</scope>
    <source>
        <strain evidence="2">BECK_S312</strain>
        <strain evidence="3">BECK_S426</strain>
    </source>
</reference>
<evidence type="ECO:0000256" key="1">
    <source>
        <dbReference type="SAM" id="Phobius"/>
    </source>
</evidence>
<accession>A0A450XQ06</accession>
<feature type="transmembrane region" description="Helical" evidence="1">
    <location>
        <begin position="14"/>
        <end position="35"/>
    </location>
</feature>
<keyword evidence="1" id="KW-0812">Transmembrane</keyword>